<keyword evidence="4 7" id="KW-1133">Transmembrane helix</keyword>
<evidence type="ECO:0000256" key="5">
    <source>
        <dbReference type="ARBA" id="ARBA00023136"/>
    </source>
</evidence>
<dbReference type="PANTHER" id="PTHR30625:SF11">
    <property type="entry name" value="MOTA_TOLQ_EXBB PROTON CHANNEL DOMAIN-CONTAINING PROTEIN"/>
    <property type="match status" value="1"/>
</dbReference>
<comment type="subcellular location">
    <subcellularLocation>
        <location evidence="1">Cell membrane</location>
        <topology evidence="1">Multi-pass membrane protein</topology>
    </subcellularLocation>
    <subcellularLocation>
        <location evidence="6">Membrane</location>
        <topology evidence="6">Multi-pass membrane protein</topology>
    </subcellularLocation>
</comment>
<accession>A0A369TI81</accession>
<keyword evidence="3 7" id="KW-0812">Transmembrane</keyword>
<evidence type="ECO:0000256" key="1">
    <source>
        <dbReference type="ARBA" id="ARBA00004651"/>
    </source>
</evidence>
<sequence>MIGLDELGSAGPVLLVLAVLSVVSLSVFVARLLALRGLSAGQGARADWLHAIESGQGWPDPPGDNRAPAGRVALRAGDLLRRKVPAPLLAADLQQLGNAEVAAMGRGIRLLELVGMIAPLLGLLGTVLGMIQSFRSLELAEGSANAAILAGGIWQALLTTAAGLVVAIPAVVGAAILQARVEAGTSEMERLIGRVTLARGLRGGEDTP</sequence>
<evidence type="ECO:0000256" key="7">
    <source>
        <dbReference type="SAM" id="Phobius"/>
    </source>
</evidence>
<dbReference type="InterPro" id="IPR002898">
    <property type="entry name" value="MotA_ExbB_proton_chnl"/>
</dbReference>
<gene>
    <name evidence="9" type="ORF">DU478_20725</name>
</gene>
<name>A0A369TI81_9RHOB</name>
<dbReference type="PANTHER" id="PTHR30625">
    <property type="entry name" value="PROTEIN TOLQ"/>
    <property type="match status" value="1"/>
</dbReference>
<comment type="similarity">
    <text evidence="6">Belongs to the exbB/tolQ family.</text>
</comment>
<protein>
    <submittedName>
        <fullName evidence="9">MotA/TolQ/ExbB proton channel family protein</fullName>
    </submittedName>
</protein>
<evidence type="ECO:0000313" key="10">
    <source>
        <dbReference type="Proteomes" id="UP000253977"/>
    </source>
</evidence>
<keyword evidence="5 7" id="KW-0472">Membrane</keyword>
<evidence type="ECO:0000256" key="3">
    <source>
        <dbReference type="ARBA" id="ARBA00022692"/>
    </source>
</evidence>
<proteinExistence type="inferred from homology"/>
<organism evidence="9 10">
    <name type="scientific">Thalassococcus profundi</name>
    <dbReference type="NCBI Taxonomy" id="2282382"/>
    <lineage>
        <taxon>Bacteria</taxon>
        <taxon>Pseudomonadati</taxon>
        <taxon>Pseudomonadota</taxon>
        <taxon>Alphaproteobacteria</taxon>
        <taxon>Rhodobacterales</taxon>
        <taxon>Roseobacteraceae</taxon>
        <taxon>Thalassococcus</taxon>
    </lineage>
</organism>
<keyword evidence="6" id="KW-0653">Protein transport</keyword>
<dbReference type="GO" id="GO:0005886">
    <property type="term" value="C:plasma membrane"/>
    <property type="evidence" value="ECO:0007669"/>
    <property type="project" value="UniProtKB-SubCell"/>
</dbReference>
<dbReference type="EMBL" id="QPMK01000024">
    <property type="protein sequence ID" value="RDD64334.1"/>
    <property type="molecule type" value="Genomic_DNA"/>
</dbReference>
<dbReference type="RefSeq" id="WP_114512777.1">
    <property type="nucleotide sequence ID" value="NZ_QPMK01000024.1"/>
</dbReference>
<dbReference type="Pfam" id="PF01618">
    <property type="entry name" value="MotA_ExbB"/>
    <property type="match status" value="1"/>
</dbReference>
<evidence type="ECO:0000313" key="9">
    <source>
        <dbReference type="EMBL" id="RDD64334.1"/>
    </source>
</evidence>
<comment type="caution">
    <text evidence="9">The sequence shown here is derived from an EMBL/GenBank/DDBJ whole genome shotgun (WGS) entry which is preliminary data.</text>
</comment>
<evidence type="ECO:0000256" key="6">
    <source>
        <dbReference type="RuleBase" id="RU004057"/>
    </source>
</evidence>
<dbReference type="AlphaFoldDB" id="A0A369TI81"/>
<feature type="transmembrane region" description="Helical" evidence="7">
    <location>
        <begin position="153"/>
        <end position="177"/>
    </location>
</feature>
<reference evidence="9 10" key="1">
    <citation type="submission" date="2018-07" db="EMBL/GenBank/DDBJ databases">
        <title>Thalassococcus profundi sp. nov., a marine bacterium isolated from deep seawater of Okinawa Trough.</title>
        <authorList>
            <person name="Yu M."/>
        </authorList>
    </citation>
    <scope>NUCLEOTIDE SEQUENCE [LARGE SCALE GENOMIC DNA]</scope>
    <source>
        <strain evidence="9 10">WRAS1</strain>
    </source>
</reference>
<dbReference type="InterPro" id="IPR050790">
    <property type="entry name" value="ExbB/TolQ_transport"/>
</dbReference>
<evidence type="ECO:0000256" key="2">
    <source>
        <dbReference type="ARBA" id="ARBA00022475"/>
    </source>
</evidence>
<dbReference type="Proteomes" id="UP000253977">
    <property type="component" value="Unassembled WGS sequence"/>
</dbReference>
<keyword evidence="10" id="KW-1185">Reference proteome</keyword>
<feature type="transmembrane region" description="Helical" evidence="7">
    <location>
        <begin position="12"/>
        <end position="35"/>
    </location>
</feature>
<feature type="transmembrane region" description="Helical" evidence="7">
    <location>
        <begin position="113"/>
        <end position="133"/>
    </location>
</feature>
<dbReference type="OrthoDB" id="4045at2"/>
<evidence type="ECO:0000256" key="4">
    <source>
        <dbReference type="ARBA" id="ARBA00022989"/>
    </source>
</evidence>
<evidence type="ECO:0000259" key="8">
    <source>
        <dbReference type="Pfam" id="PF01618"/>
    </source>
</evidence>
<keyword evidence="6" id="KW-0813">Transport</keyword>
<keyword evidence="2" id="KW-1003">Cell membrane</keyword>
<feature type="domain" description="MotA/TolQ/ExbB proton channel" evidence="8">
    <location>
        <begin position="88"/>
        <end position="189"/>
    </location>
</feature>
<dbReference type="GO" id="GO:0017038">
    <property type="term" value="P:protein import"/>
    <property type="evidence" value="ECO:0007669"/>
    <property type="project" value="TreeGrafter"/>
</dbReference>